<gene>
    <name evidence="2" type="ORF">AAFF_G00347900</name>
</gene>
<comment type="caution">
    <text evidence="2">The sequence shown here is derived from an EMBL/GenBank/DDBJ whole genome shotgun (WGS) entry which is preliminary data.</text>
</comment>
<proteinExistence type="predicted"/>
<feature type="compositionally biased region" description="Basic residues" evidence="1">
    <location>
        <begin position="116"/>
        <end position="126"/>
    </location>
</feature>
<dbReference type="Proteomes" id="UP001221898">
    <property type="component" value="Unassembled WGS sequence"/>
</dbReference>
<name>A0AAD7SJQ7_9TELE</name>
<evidence type="ECO:0000313" key="3">
    <source>
        <dbReference type="Proteomes" id="UP001221898"/>
    </source>
</evidence>
<protein>
    <submittedName>
        <fullName evidence="2">Uncharacterized protein</fullName>
    </submittedName>
</protein>
<evidence type="ECO:0000313" key="2">
    <source>
        <dbReference type="EMBL" id="KAJ8403922.1"/>
    </source>
</evidence>
<reference evidence="2" key="1">
    <citation type="journal article" date="2023" name="Science">
        <title>Genome structures resolve the early diversification of teleost fishes.</title>
        <authorList>
            <person name="Parey E."/>
            <person name="Louis A."/>
            <person name="Montfort J."/>
            <person name="Bouchez O."/>
            <person name="Roques C."/>
            <person name="Iampietro C."/>
            <person name="Lluch J."/>
            <person name="Castinel A."/>
            <person name="Donnadieu C."/>
            <person name="Desvignes T."/>
            <person name="Floi Bucao C."/>
            <person name="Jouanno E."/>
            <person name="Wen M."/>
            <person name="Mejri S."/>
            <person name="Dirks R."/>
            <person name="Jansen H."/>
            <person name="Henkel C."/>
            <person name="Chen W.J."/>
            <person name="Zahm M."/>
            <person name="Cabau C."/>
            <person name="Klopp C."/>
            <person name="Thompson A.W."/>
            <person name="Robinson-Rechavi M."/>
            <person name="Braasch I."/>
            <person name="Lecointre G."/>
            <person name="Bobe J."/>
            <person name="Postlethwait J.H."/>
            <person name="Berthelot C."/>
            <person name="Roest Crollius H."/>
            <person name="Guiguen Y."/>
        </authorList>
    </citation>
    <scope>NUCLEOTIDE SEQUENCE</scope>
    <source>
        <strain evidence="2">NC1722</strain>
    </source>
</reference>
<organism evidence="2 3">
    <name type="scientific">Aldrovandia affinis</name>
    <dbReference type="NCBI Taxonomy" id="143900"/>
    <lineage>
        <taxon>Eukaryota</taxon>
        <taxon>Metazoa</taxon>
        <taxon>Chordata</taxon>
        <taxon>Craniata</taxon>
        <taxon>Vertebrata</taxon>
        <taxon>Euteleostomi</taxon>
        <taxon>Actinopterygii</taxon>
        <taxon>Neopterygii</taxon>
        <taxon>Teleostei</taxon>
        <taxon>Notacanthiformes</taxon>
        <taxon>Halosauridae</taxon>
        <taxon>Aldrovandia</taxon>
    </lineage>
</organism>
<feature type="region of interest" description="Disordered" evidence="1">
    <location>
        <begin position="74"/>
        <end position="126"/>
    </location>
</feature>
<dbReference type="EMBL" id="JAINUG010000056">
    <property type="protein sequence ID" value="KAJ8403922.1"/>
    <property type="molecule type" value="Genomic_DNA"/>
</dbReference>
<dbReference type="AlphaFoldDB" id="A0AAD7SJQ7"/>
<accession>A0AAD7SJQ7</accession>
<sequence>MSTVLIVRGGAGGVGDGLRDEVLIGGSLSGSHPALVPETDRPDGCQAVTVQRDRWGQAVLPAVWVVERRYPPSVYAPTSPGRGAAANTTQQAERNGRAHELFTQRSVIHQTGLHGGRARYRSPRRS</sequence>
<evidence type="ECO:0000256" key="1">
    <source>
        <dbReference type="SAM" id="MobiDB-lite"/>
    </source>
</evidence>
<keyword evidence="3" id="KW-1185">Reference proteome</keyword>